<dbReference type="Pfam" id="PF08220">
    <property type="entry name" value="HTH_DeoR"/>
    <property type="match status" value="1"/>
</dbReference>
<evidence type="ECO:0000256" key="1">
    <source>
        <dbReference type="ARBA" id="ARBA00023015"/>
    </source>
</evidence>
<keyword evidence="3" id="KW-0804">Transcription</keyword>
<reference evidence="5 6" key="1">
    <citation type="submission" date="2014-09" db="EMBL/GenBank/DDBJ databases">
        <title>Isolation and characterization of Aurantimonas altamirensis ON-56566 from clinical sample following a dog bite.</title>
        <authorList>
            <person name="Eshaghi A."/>
            <person name="Li A."/>
            <person name="Shahinas D."/>
            <person name="Bahn P."/>
            <person name="Kus J.V."/>
            <person name="Patel S.N."/>
        </authorList>
    </citation>
    <scope>NUCLEOTIDE SEQUENCE [LARGE SCALE GENOMIC DNA]</scope>
    <source>
        <strain evidence="5 6">ON-56566</strain>
    </source>
</reference>
<dbReference type="PROSITE" id="PS00894">
    <property type="entry name" value="HTH_DEOR_1"/>
    <property type="match status" value="1"/>
</dbReference>
<evidence type="ECO:0000259" key="4">
    <source>
        <dbReference type="PROSITE" id="PS51000"/>
    </source>
</evidence>
<dbReference type="Proteomes" id="UP000030826">
    <property type="component" value="Unassembled WGS sequence"/>
</dbReference>
<evidence type="ECO:0000313" key="6">
    <source>
        <dbReference type="Proteomes" id="UP000030826"/>
    </source>
</evidence>
<dbReference type="SMART" id="SM01134">
    <property type="entry name" value="DeoRC"/>
    <property type="match status" value="1"/>
</dbReference>
<dbReference type="EMBL" id="JRFJ01000001">
    <property type="protein sequence ID" value="KHJ55914.1"/>
    <property type="molecule type" value="Genomic_DNA"/>
</dbReference>
<evidence type="ECO:0000256" key="2">
    <source>
        <dbReference type="ARBA" id="ARBA00023125"/>
    </source>
</evidence>
<evidence type="ECO:0000256" key="3">
    <source>
        <dbReference type="ARBA" id="ARBA00023163"/>
    </source>
</evidence>
<dbReference type="InterPro" id="IPR018356">
    <property type="entry name" value="Tscrpt_reg_HTH_DeoR_CS"/>
</dbReference>
<sequence length="260" mass="26898">MALIPAERQSRIVDLVSQRPAVGIAELTRLLKVSHMTVRRDIRSLEEAGRVIAIAGGVRLADPTVSREAPHAAKAALNRAAKAAIGAAAAHLVPQGAAIYLDAGTTILALAARLARRDDLTIVTNDFAVMELLSSQGGSVLHHTGGLVDRENRSAIGDNAARAIRAFQFDMAFISTSSFSKAGLSVTDPGKGVVKEAAVASAASSVLLADSSKFGRRAPYASLPMQAFDILVTDAGLAPECVAAIEDLGLNVIRGGGETA</sequence>
<dbReference type="GO" id="GO:0003677">
    <property type="term" value="F:DNA binding"/>
    <property type="evidence" value="ECO:0007669"/>
    <property type="project" value="UniProtKB-KW"/>
</dbReference>
<organism evidence="5 6">
    <name type="scientific">Aureimonas altamirensis</name>
    <dbReference type="NCBI Taxonomy" id="370622"/>
    <lineage>
        <taxon>Bacteria</taxon>
        <taxon>Pseudomonadati</taxon>
        <taxon>Pseudomonadota</taxon>
        <taxon>Alphaproteobacteria</taxon>
        <taxon>Hyphomicrobiales</taxon>
        <taxon>Aurantimonadaceae</taxon>
        <taxon>Aureimonas</taxon>
    </lineage>
</organism>
<dbReference type="AlphaFoldDB" id="A0A0B1Q699"/>
<dbReference type="InterPro" id="IPR036390">
    <property type="entry name" value="WH_DNA-bd_sf"/>
</dbReference>
<dbReference type="PROSITE" id="PS51000">
    <property type="entry name" value="HTH_DEOR_2"/>
    <property type="match status" value="1"/>
</dbReference>
<name>A0A0B1Q699_9HYPH</name>
<dbReference type="Pfam" id="PF00455">
    <property type="entry name" value="DeoRC"/>
    <property type="match status" value="1"/>
</dbReference>
<dbReference type="Gene3D" id="1.10.10.10">
    <property type="entry name" value="Winged helix-like DNA-binding domain superfamily/Winged helix DNA-binding domain"/>
    <property type="match status" value="1"/>
</dbReference>
<dbReference type="PRINTS" id="PR00037">
    <property type="entry name" value="HTHLACR"/>
</dbReference>
<dbReference type="STRING" id="370622.LA66_04640"/>
<keyword evidence="1" id="KW-0805">Transcription regulation</keyword>
<feature type="domain" description="HTH deoR-type" evidence="4">
    <location>
        <begin position="5"/>
        <end position="60"/>
    </location>
</feature>
<gene>
    <name evidence="5" type="ORF">LA66_04640</name>
</gene>
<keyword evidence="2" id="KW-0238">DNA-binding</keyword>
<accession>A0A0B1Q699</accession>
<dbReference type="InterPro" id="IPR037171">
    <property type="entry name" value="NagB/RpiA_transferase-like"/>
</dbReference>
<dbReference type="SUPFAM" id="SSF46785">
    <property type="entry name" value="Winged helix' DNA-binding domain"/>
    <property type="match status" value="1"/>
</dbReference>
<dbReference type="InterPro" id="IPR036388">
    <property type="entry name" value="WH-like_DNA-bd_sf"/>
</dbReference>
<evidence type="ECO:0000313" key="5">
    <source>
        <dbReference type="EMBL" id="KHJ55914.1"/>
    </source>
</evidence>
<dbReference type="RefSeq" id="WP_039189015.1">
    <property type="nucleotide sequence ID" value="NZ_JRFJ01000001.1"/>
</dbReference>
<dbReference type="InterPro" id="IPR050313">
    <property type="entry name" value="Carb_Metab_HTH_regulators"/>
</dbReference>
<dbReference type="SUPFAM" id="SSF100950">
    <property type="entry name" value="NagB/RpiA/CoA transferase-like"/>
    <property type="match status" value="1"/>
</dbReference>
<dbReference type="GO" id="GO:0003700">
    <property type="term" value="F:DNA-binding transcription factor activity"/>
    <property type="evidence" value="ECO:0007669"/>
    <property type="project" value="InterPro"/>
</dbReference>
<dbReference type="Gene3D" id="3.40.50.1360">
    <property type="match status" value="1"/>
</dbReference>
<dbReference type="PANTHER" id="PTHR30363">
    <property type="entry name" value="HTH-TYPE TRANSCRIPTIONAL REGULATOR SRLR-RELATED"/>
    <property type="match status" value="1"/>
</dbReference>
<dbReference type="InterPro" id="IPR001034">
    <property type="entry name" value="DeoR_HTH"/>
</dbReference>
<protein>
    <recommendedName>
        <fullName evidence="4">HTH deoR-type domain-containing protein</fullName>
    </recommendedName>
</protein>
<comment type="caution">
    <text evidence="5">The sequence shown here is derived from an EMBL/GenBank/DDBJ whole genome shotgun (WGS) entry which is preliminary data.</text>
</comment>
<proteinExistence type="predicted"/>
<dbReference type="InterPro" id="IPR014036">
    <property type="entry name" value="DeoR-like_C"/>
</dbReference>
<dbReference type="PANTHER" id="PTHR30363:SF58">
    <property type="entry name" value="REGULATORY PROTEIN, DEOR FAMILY"/>
    <property type="match status" value="1"/>
</dbReference>
<dbReference type="OrthoDB" id="5685843at2"/>
<dbReference type="SMART" id="SM00420">
    <property type="entry name" value="HTH_DEOR"/>
    <property type="match status" value="1"/>
</dbReference>